<dbReference type="Gene3D" id="1.10.260.40">
    <property type="entry name" value="lambda repressor-like DNA-binding domains"/>
    <property type="match status" value="1"/>
</dbReference>
<dbReference type="InterPro" id="IPR001387">
    <property type="entry name" value="Cro/C1-type_HTH"/>
</dbReference>
<dbReference type="Pfam" id="PF01381">
    <property type="entry name" value="HTH_3"/>
    <property type="match status" value="1"/>
</dbReference>
<name>A0A084ACA8_LACLC</name>
<dbReference type="Pfam" id="PF06543">
    <property type="entry name" value="Lac_bphage_repr"/>
    <property type="match status" value="1"/>
</dbReference>
<evidence type="ECO:0000259" key="1">
    <source>
        <dbReference type="PROSITE" id="PS50943"/>
    </source>
</evidence>
<dbReference type="AlphaFoldDB" id="A0A084ACA8"/>
<gene>
    <name evidence="2" type="ORF">U725_00835</name>
</gene>
<dbReference type="SUPFAM" id="SSF47413">
    <property type="entry name" value="lambda repressor-like DNA-binding domains"/>
    <property type="match status" value="1"/>
</dbReference>
<dbReference type="RefSeq" id="WP_032398537.1">
    <property type="nucleotide sequence ID" value="NZ_AZSI01000017.1"/>
</dbReference>
<accession>A0A084ACA8</accession>
<dbReference type="PATRIC" id="fig|1415168.3.peg.893"/>
<dbReference type="PROSITE" id="PS50943">
    <property type="entry name" value="HTH_CROC1"/>
    <property type="match status" value="1"/>
</dbReference>
<comment type="caution">
    <text evidence="2">The sequence shown here is derived from an EMBL/GenBank/DDBJ whole genome shotgun (WGS) entry which is preliminary data.</text>
</comment>
<dbReference type="EMBL" id="AZSI01000017">
    <property type="protein sequence ID" value="KEY62937.1"/>
    <property type="molecule type" value="Genomic_DNA"/>
</dbReference>
<dbReference type="InterPro" id="IPR010982">
    <property type="entry name" value="Lambda_DNA-bd_dom_sf"/>
</dbReference>
<dbReference type="Proteomes" id="UP000028401">
    <property type="component" value="Unassembled WGS sequence"/>
</dbReference>
<feature type="domain" description="HTH cro/C1-type" evidence="1">
    <location>
        <begin position="7"/>
        <end position="59"/>
    </location>
</feature>
<dbReference type="SMART" id="SM00530">
    <property type="entry name" value="HTH_XRE"/>
    <property type="match status" value="1"/>
</dbReference>
<dbReference type="GO" id="GO:0003677">
    <property type="term" value="F:DNA binding"/>
    <property type="evidence" value="ECO:0007669"/>
    <property type="project" value="InterPro"/>
</dbReference>
<proteinExistence type="predicted"/>
<organism evidence="2 3">
    <name type="scientific">Lactococcus cremoris subsp. cremoris GE214</name>
    <dbReference type="NCBI Taxonomy" id="1415168"/>
    <lineage>
        <taxon>Bacteria</taxon>
        <taxon>Bacillati</taxon>
        <taxon>Bacillota</taxon>
        <taxon>Bacilli</taxon>
        <taxon>Lactobacillales</taxon>
        <taxon>Streptococcaceae</taxon>
        <taxon>Lactococcus</taxon>
        <taxon>Lactococcus cremoris subsp. cremoris</taxon>
    </lineage>
</organism>
<evidence type="ECO:0000313" key="3">
    <source>
        <dbReference type="Proteomes" id="UP000028401"/>
    </source>
</evidence>
<dbReference type="CDD" id="cd00093">
    <property type="entry name" value="HTH_XRE"/>
    <property type="match status" value="1"/>
</dbReference>
<protein>
    <submittedName>
        <fullName evidence="2">Repressor protein</fullName>
    </submittedName>
</protein>
<dbReference type="InterPro" id="IPR009498">
    <property type="entry name" value="Phage_4268_Orf1_C"/>
</dbReference>
<evidence type="ECO:0000313" key="2">
    <source>
        <dbReference type="EMBL" id="KEY62937.1"/>
    </source>
</evidence>
<sequence>MDLYEKIKELASQKNVSIRQVEEKLGFANGTIRQWGKKNPGINKVKDVAKYFNVSVDFLLGLDDNQRKKEPVDLADFVDDNKVNWDEWVSFDGKPLSDEVKNAMKLILGKRLED</sequence>
<reference evidence="2 3" key="1">
    <citation type="submission" date="2014-06" db="EMBL/GenBank/DDBJ databases">
        <title>Draft genome sequence of the putrescine producing strain Lactococcus lactis subsp cremoris GE214.</title>
        <authorList>
            <person name="Ladero V."/>
            <person name="Linares D.M."/>
            <person name="del Rio B."/>
            <person name="Mayo B."/>
            <person name="Martin M.C."/>
            <person name="Fernandez M."/>
            <person name="Alvarez M.A."/>
        </authorList>
    </citation>
    <scope>NUCLEOTIDE SEQUENCE [LARGE SCALE GENOMIC DNA]</scope>
    <source>
        <strain evidence="2 3">GE214</strain>
    </source>
</reference>